<dbReference type="Proteomes" id="UP001153620">
    <property type="component" value="Chromosome 1"/>
</dbReference>
<proteinExistence type="predicted"/>
<accession>A0A9N9RIQ3</accession>
<evidence type="ECO:0000313" key="2">
    <source>
        <dbReference type="EMBL" id="CAG9797353.1"/>
    </source>
</evidence>
<evidence type="ECO:0000256" key="1">
    <source>
        <dbReference type="SAM" id="Phobius"/>
    </source>
</evidence>
<name>A0A9N9RIQ3_9DIPT</name>
<keyword evidence="1" id="KW-1133">Transmembrane helix</keyword>
<evidence type="ECO:0000313" key="3">
    <source>
        <dbReference type="Proteomes" id="UP001153620"/>
    </source>
</evidence>
<protein>
    <submittedName>
        <fullName evidence="2">Uncharacterized protein</fullName>
    </submittedName>
</protein>
<keyword evidence="1" id="KW-0812">Transmembrane</keyword>
<reference evidence="2" key="1">
    <citation type="submission" date="2022-01" db="EMBL/GenBank/DDBJ databases">
        <authorList>
            <person name="King R."/>
        </authorList>
    </citation>
    <scope>NUCLEOTIDE SEQUENCE</scope>
</reference>
<dbReference type="OrthoDB" id="10666378at2759"/>
<sequence>MDIKVDIMSNDNKIILKDSLPTFNWCGLFGKNGKVPTSPGWKVVMKGFGKYFKDYMNCPIKKNITLNRINGDPKMLLFAPNGKVHFQLLGNIFGDKGQREFVNVSLVVESAKLFDFQTCLMFVMKVFNLIFMLFSTIFHIECAKNYKFLSIESCTSDNYLVANNTKCEADGIYLTINIDVKQPVTKLMMDIRMNLMNNENKIIFKDSLPIFDWCGLFGKNGKVPTSPGWKLVMKGFGKYFKEFRNCPIKKKLELNRMHGDPKMMLFAPNMKCLFQLHMTAFTASGEKAFIDISLIIDIFDD</sequence>
<dbReference type="AlphaFoldDB" id="A0A9N9RIQ3"/>
<dbReference type="EMBL" id="OU895877">
    <property type="protein sequence ID" value="CAG9797353.1"/>
    <property type="molecule type" value="Genomic_DNA"/>
</dbReference>
<keyword evidence="1" id="KW-0472">Membrane</keyword>
<gene>
    <name evidence="2" type="ORF">CHIRRI_LOCUS352</name>
</gene>
<reference evidence="2" key="2">
    <citation type="submission" date="2022-10" db="EMBL/GenBank/DDBJ databases">
        <authorList>
            <consortium name="ENA_rothamsted_submissions"/>
            <consortium name="culmorum"/>
            <person name="King R."/>
        </authorList>
    </citation>
    <scope>NUCLEOTIDE SEQUENCE</scope>
</reference>
<organism evidence="2 3">
    <name type="scientific">Chironomus riparius</name>
    <dbReference type="NCBI Taxonomy" id="315576"/>
    <lineage>
        <taxon>Eukaryota</taxon>
        <taxon>Metazoa</taxon>
        <taxon>Ecdysozoa</taxon>
        <taxon>Arthropoda</taxon>
        <taxon>Hexapoda</taxon>
        <taxon>Insecta</taxon>
        <taxon>Pterygota</taxon>
        <taxon>Neoptera</taxon>
        <taxon>Endopterygota</taxon>
        <taxon>Diptera</taxon>
        <taxon>Nematocera</taxon>
        <taxon>Chironomoidea</taxon>
        <taxon>Chironomidae</taxon>
        <taxon>Chironominae</taxon>
        <taxon>Chironomus</taxon>
    </lineage>
</organism>
<keyword evidence="3" id="KW-1185">Reference proteome</keyword>
<feature type="transmembrane region" description="Helical" evidence="1">
    <location>
        <begin position="119"/>
        <end position="140"/>
    </location>
</feature>